<name>A0A4Z1JLB9_9HELO</name>
<evidence type="ECO:0000256" key="1">
    <source>
        <dbReference type="SAM" id="MobiDB-lite"/>
    </source>
</evidence>
<reference evidence="2 3" key="1">
    <citation type="submission" date="2017-12" db="EMBL/GenBank/DDBJ databases">
        <title>Comparative genomics of Botrytis spp.</title>
        <authorList>
            <person name="Valero-Jimenez C.A."/>
            <person name="Tapia P."/>
            <person name="Veloso J."/>
            <person name="Silva-Moreno E."/>
            <person name="Staats M."/>
            <person name="Valdes J.H."/>
            <person name="Van Kan J.A.L."/>
        </authorList>
    </citation>
    <scope>NUCLEOTIDE SEQUENCE [LARGE SCALE GENOMIC DNA]</scope>
    <source>
        <strain evidence="2 3">Be9601</strain>
    </source>
</reference>
<sequence>MLSSDEFETSNNPYCDTSDAHPPKVNRDARKFARKVNLGLVINVLQIHSKVDENPEPSDDHVNSNRHIVFYYTATSLIPGKWKVSPKNQSTE</sequence>
<organism evidence="2 3">
    <name type="scientific">Botrytis elliptica</name>
    <dbReference type="NCBI Taxonomy" id="278938"/>
    <lineage>
        <taxon>Eukaryota</taxon>
        <taxon>Fungi</taxon>
        <taxon>Dikarya</taxon>
        <taxon>Ascomycota</taxon>
        <taxon>Pezizomycotina</taxon>
        <taxon>Leotiomycetes</taxon>
        <taxon>Helotiales</taxon>
        <taxon>Sclerotiniaceae</taxon>
        <taxon>Botrytis</taxon>
    </lineage>
</organism>
<accession>A0A4Z1JLB9</accession>
<dbReference type="AlphaFoldDB" id="A0A4Z1JLB9"/>
<evidence type="ECO:0000313" key="3">
    <source>
        <dbReference type="Proteomes" id="UP000297229"/>
    </source>
</evidence>
<proteinExistence type="predicted"/>
<dbReference type="EMBL" id="PQXM01000283">
    <property type="protein sequence ID" value="TGO74408.1"/>
    <property type="molecule type" value="Genomic_DNA"/>
</dbReference>
<keyword evidence="3" id="KW-1185">Reference proteome</keyword>
<evidence type="ECO:0000313" key="2">
    <source>
        <dbReference type="EMBL" id="TGO74408.1"/>
    </source>
</evidence>
<comment type="caution">
    <text evidence="2">The sequence shown here is derived from an EMBL/GenBank/DDBJ whole genome shotgun (WGS) entry which is preliminary data.</text>
</comment>
<protein>
    <submittedName>
        <fullName evidence="2">Uncharacterized protein</fullName>
    </submittedName>
</protein>
<gene>
    <name evidence="2" type="ORF">BELL_0285g00050</name>
</gene>
<feature type="region of interest" description="Disordered" evidence="1">
    <location>
        <begin position="1"/>
        <end position="24"/>
    </location>
</feature>
<dbReference type="Proteomes" id="UP000297229">
    <property type="component" value="Unassembled WGS sequence"/>
</dbReference>